<gene>
    <name evidence="1" type="ORF">KDAU_49850</name>
</gene>
<dbReference type="AlphaFoldDB" id="A0A401ZLD7"/>
<evidence type="ECO:0000313" key="1">
    <source>
        <dbReference type="EMBL" id="GCE07656.1"/>
    </source>
</evidence>
<dbReference type="RefSeq" id="WP_126599093.1">
    <property type="nucleotide sequence ID" value="NZ_BIFQ01000001.1"/>
</dbReference>
<reference evidence="2" key="1">
    <citation type="submission" date="2018-12" db="EMBL/GenBank/DDBJ databases">
        <title>Tengunoibacter tsumagoiensis gen. nov., sp. nov., Dictyobacter kobayashii sp. nov., D. alpinus sp. nov., and D. joshuensis sp. nov. and description of Dictyobacteraceae fam. nov. within the order Ktedonobacterales isolated from Tengu-no-mugimeshi.</title>
        <authorList>
            <person name="Wang C.M."/>
            <person name="Zheng Y."/>
            <person name="Sakai Y."/>
            <person name="Toyoda A."/>
            <person name="Minakuchi Y."/>
            <person name="Abe K."/>
            <person name="Yokota A."/>
            <person name="Yabe S."/>
        </authorList>
    </citation>
    <scope>NUCLEOTIDE SEQUENCE [LARGE SCALE GENOMIC DNA]</scope>
    <source>
        <strain evidence="2">S-27</strain>
    </source>
</reference>
<proteinExistence type="predicted"/>
<dbReference type="EMBL" id="BIFQ01000001">
    <property type="protein sequence ID" value="GCE07656.1"/>
    <property type="molecule type" value="Genomic_DNA"/>
</dbReference>
<accession>A0A401ZLD7</accession>
<dbReference type="Proteomes" id="UP000287224">
    <property type="component" value="Unassembled WGS sequence"/>
</dbReference>
<sequence>MHVEEVSFEFGQDECVFTALDNKGARHTIRCGRTDWIAGTSALGYRRELSTEMPVAAHGGWVNEHTFVMTWQYIETPFSHVLTFDFGSDEVDVSIKIVPFWQDNDEHIKGRLV</sequence>
<protein>
    <submittedName>
        <fullName evidence="1">Uncharacterized protein</fullName>
    </submittedName>
</protein>
<name>A0A401ZLD7_9CHLR</name>
<organism evidence="1 2">
    <name type="scientific">Dictyobacter aurantiacus</name>
    <dbReference type="NCBI Taxonomy" id="1936993"/>
    <lineage>
        <taxon>Bacteria</taxon>
        <taxon>Bacillati</taxon>
        <taxon>Chloroflexota</taxon>
        <taxon>Ktedonobacteria</taxon>
        <taxon>Ktedonobacterales</taxon>
        <taxon>Dictyobacteraceae</taxon>
        <taxon>Dictyobacter</taxon>
    </lineage>
</organism>
<comment type="caution">
    <text evidence="1">The sequence shown here is derived from an EMBL/GenBank/DDBJ whole genome shotgun (WGS) entry which is preliminary data.</text>
</comment>
<evidence type="ECO:0000313" key="2">
    <source>
        <dbReference type="Proteomes" id="UP000287224"/>
    </source>
</evidence>
<keyword evidence="2" id="KW-1185">Reference proteome</keyword>